<feature type="domain" description="Pyrroline-5-carboxylate reductase dimerisation" evidence="5">
    <location>
        <begin position="159"/>
        <end position="263"/>
    </location>
</feature>
<dbReference type="GO" id="GO:0004735">
    <property type="term" value="F:pyrroline-5-carboxylate reductase activity"/>
    <property type="evidence" value="ECO:0007669"/>
    <property type="project" value="InterPro"/>
</dbReference>
<evidence type="ECO:0000256" key="1">
    <source>
        <dbReference type="ARBA" id="ARBA00005525"/>
    </source>
</evidence>
<dbReference type="Pfam" id="PF14748">
    <property type="entry name" value="P5CR_dimer"/>
    <property type="match status" value="1"/>
</dbReference>
<dbReference type="InterPro" id="IPR000304">
    <property type="entry name" value="Pyrroline-COOH_reductase"/>
</dbReference>
<dbReference type="Gene3D" id="3.40.50.720">
    <property type="entry name" value="NAD(P)-binding Rossmann-like Domain"/>
    <property type="match status" value="1"/>
</dbReference>
<dbReference type="SUPFAM" id="SSF51735">
    <property type="entry name" value="NAD(P)-binding Rossmann-fold domains"/>
    <property type="match status" value="1"/>
</dbReference>
<evidence type="ECO:0000256" key="2">
    <source>
        <dbReference type="ARBA" id="ARBA00022857"/>
    </source>
</evidence>
<proteinExistence type="inferred from homology"/>
<dbReference type="PANTHER" id="PTHR11645">
    <property type="entry name" value="PYRROLINE-5-CARBOXYLATE REDUCTASE"/>
    <property type="match status" value="1"/>
</dbReference>
<keyword evidence="2" id="KW-0521">NADP</keyword>
<dbReference type="Gene3D" id="1.10.3730.10">
    <property type="entry name" value="ProC C-terminal domain-like"/>
    <property type="match status" value="1"/>
</dbReference>
<dbReference type="EMBL" id="CAEZTZ010000001">
    <property type="protein sequence ID" value="CAB4577179.1"/>
    <property type="molecule type" value="Genomic_DNA"/>
</dbReference>
<keyword evidence="3" id="KW-0560">Oxidoreductase</keyword>
<dbReference type="SUPFAM" id="SSF48179">
    <property type="entry name" value="6-phosphogluconate dehydrogenase C-terminal domain-like"/>
    <property type="match status" value="1"/>
</dbReference>
<accession>A0A6J6AWN9</accession>
<dbReference type="Pfam" id="PF03807">
    <property type="entry name" value="F420_oxidored"/>
    <property type="match status" value="1"/>
</dbReference>
<evidence type="ECO:0000313" key="6">
    <source>
        <dbReference type="EMBL" id="CAB4530934.1"/>
    </source>
</evidence>
<feature type="domain" description="Pyrroline-5-carboxylate reductase catalytic N-terminal" evidence="4">
    <location>
        <begin position="5"/>
        <end position="96"/>
    </location>
</feature>
<comment type="similarity">
    <text evidence="1">Belongs to the pyrroline-5-carboxylate reductase family.</text>
</comment>
<dbReference type="InterPro" id="IPR008927">
    <property type="entry name" value="6-PGluconate_DH-like_C_sf"/>
</dbReference>
<dbReference type="InterPro" id="IPR028939">
    <property type="entry name" value="P5C_Rdtase_cat_N"/>
</dbReference>
<gene>
    <name evidence="6" type="ORF">UFOPK1413_00074</name>
    <name evidence="7" type="ORF">UFOPK1767_00020</name>
    <name evidence="8" type="ORF">UFOPK3339_00305</name>
</gene>
<protein>
    <submittedName>
        <fullName evidence="6">Unannotated protein</fullName>
    </submittedName>
</protein>
<dbReference type="HAMAP" id="MF_01925">
    <property type="entry name" value="P5C_reductase"/>
    <property type="match status" value="1"/>
</dbReference>
<evidence type="ECO:0000259" key="4">
    <source>
        <dbReference type="Pfam" id="PF03807"/>
    </source>
</evidence>
<dbReference type="PROSITE" id="PS00521">
    <property type="entry name" value="P5CR"/>
    <property type="match status" value="1"/>
</dbReference>
<dbReference type="InterPro" id="IPR036291">
    <property type="entry name" value="NAD(P)-bd_dom_sf"/>
</dbReference>
<dbReference type="AlphaFoldDB" id="A0A6J6AWN9"/>
<organism evidence="6">
    <name type="scientific">freshwater metagenome</name>
    <dbReference type="NCBI Taxonomy" id="449393"/>
    <lineage>
        <taxon>unclassified sequences</taxon>
        <taxon>metagenomes</taxon>
        <taxon>ecological metagenomes</taxon>
    </lineage>
</organism>
<evidence type="ECO:0000313" key="8">
    <source>
        <dbReference type="EMBL" id="CAB4858910.1"/>
    </source>
</evidence>
<dbReference type="InterPro" id="IPR029036">
    <property type="entry name" value="P5CR_dimer"/>
</dbReference>
<name>A0A6J6AWN9_9ZZZZ</name>
<dbReference type="EMBL" id="CAFBLF010000029">
    <property type="protein sequence ID" value="CAB4858910.1"/>
    <property type="molecule type" value="Genomic_DNA"/>
</dbReference>
<dbReference type="FunFam" id="1.10.3730.10:FF:000001">
    <property type="entry name" value="Pyrroline-5-carboxylate reductase"/>
    <property type="match status" value="1"/>
</dbReference>
<sequence>MSETFAFLGTGSMGGAILDGLRAADSSATVRATTRASTTNRAGIECRSIESDPGANRWAVEGASLVIVGVKPAAVVSVLEDIADALDPNALIVSVAGGITTATMESVVPNPVVRTMPNTPALVGKGVTGIAAGSRATVEHMARSRAVFELVGWVLELPEDRINALSTISGSGPAYVFHAMEQWTTAARELGFDEADARHLVEKTFAGATALLEVSDVGPAELRRRVTSPNGTTERAIAVLDDAHFAEIYRAAAEAALDRAEQMARELGR</sequence>
<dbReference type="PANTHER" id="PTHR11645:SF0">
    <property type="entry name" value="PYRROLINE-5-CARBOXYLATE REDUCTASE 3"/>
    <property type="match status" value="1"/>
</dbReference>
<dbReference type="EMBL" id="CAEZSG010000006">
    <property type="protein sequence ID" value="CAB4530934.1"/>
    <property type="molecule type" value="Genomic_DNA"/>
</dbReference>
<evidence type="ECO:0000313" key="7">
    <source>
        <dbReference type="EMBL" id="CAB4577179.1"/>
    </source>
</evidence>
<evidence type="ECO:0000259" key="5">
    <source>
        <dbReference type="Pfam" id="PF14748"/>
    </source>
</evidence>
<evidence type="ECO:0000256" key="3">
    <source>
        <dbReference type="ARBA" id="ARBA00023002"/>
    </source>
</evidence>
<dbReference type="NCBIfam" id="TIGR00112">
    <property type="entry name" value="proC"/>
    <property type="match status" value="1"/>
</dbReference>
<dbReference type="InterPro" id="IPR053790">
    <property type="entry name" value="P5CR-like_CS"/>
</dbReference>
<reference evidence="6" key="1">
    <citation type="submission" date="2020-05" db="EMBL/GenBank/DDBJ databases">
        <authorList>
            <person name="Chiriac C."/>
            <person name="Salcher M."/>
            <person name="Ghai R."/>
            <person name="Kavagutti S V."/>
        </authorList>
    </citation>
    <scope>NUCLEOTIDE SEQUENCE</scope>
</reference>
<dbReference type="GO" id="GO:0055129">
    <property type="term" value="P:L-proline biosynthetic process"/>
    <property type="evidence" value="ECO:0007669"/>
    <property type="project" value="TreeGrafter"/>
</dbReference>
<dbReference type="PIRSF" id="PIRSF000193">
    <property type="entry name" value="Pyrrol-5-carb_rd"/>
    <property type="match status" value="1"/>
</dbReference>